<keyword evidence="1" id="KW-1133">Transmembrane helix</keyword>
<dbReference type="RefSeq" id="WP_187562135.1">
    <property type="nucleotide sequence ID" value="NZ_JACGWS010000005.1"/>
</dbReference>
<evidence type="ECO:0000256" key="1">
    <source>
        <dbReference type="SAM" id="Phobius"/>
    </source>
</evidence>
<evidence type="ECO:0008006" key="4">
    <source>
        <dbReference type="Google" id="ProtNLM"/>
    </source>
</evidence>
<sequence length="132" mass="15883">MLYLFIFREDSNKINIWYSIPVSLVIFLGFVYSTAKYFEFDSDGNVLTFINKGLFISNFINYRERRAEFPKEKLKRYRIQNYIIFSTLYIYVRSRSNKTKRVHFNISLLSGRKKKALKKSLDKVIKHNKEIS</sequence>
<dbReference type="EMBL" id="JACGWS010000005">
    <property type="protein sequence ID" value="MBC8755089.1"/>
    <property type="molecule type" value="Genomic_DNA"/>
</dbReference>
<organism evidence="2 3">
    <name type="scientific">Kordia aestuariivivens</name>
    <dbReference type="NCBI Taxonomy" id="2759037"/>
    <lineage>
        <taxon>Bacteria</taxon>
        <taxon>Pseudomonadati</taxon>
        <taxon>Bacteroidota</taxon>
        <taxon>Flavobacteriia</taxon>
        <taxon>Flavobacteriales</taxon>
        <taxon>Flavobacteriaceae</taxon>
        <taxon>Kordia</taxon>
    </lineage>
</organism>
<evidence type="ECO:0000313" key="3">
    <source>
        <dbReference type="Proteomes" id="UP000619238"/>
    </source>
</evidence>
<accession>A0ABR7Q9T0</accession>
<proteinExistence type="predicted"/>
<name>A0ABR7Q9T0_9FLAO</name>
<keyword evidence="3" id="KW-1185">Reference proteome</keyword>
<keyword evidence="1" id="KW-0472">Membrane</keyword>
<dbReference type="Proteomes" id="UP000619238">
    <property type="component" value="Unassembled WGS sequence"/>
</dbReference>
<reference evidence="2 3" key="1">
    <citation type="submission" date="2020-07" db="EMBL/GenBank/DDBJ databases">
        <title>Description of Kordia aestuariivivens sp. nov., isolated from a tidal flat.</title>
        <authorList>
            <person name="Park S."/>
            <person name="Yoon J.-H."/>
        </authorList>
    </citation>
    <scope>NUCLEOTIDE SEQUENCE [LARGE SCALE GENOMIC DNA]</scope>
    <source>
        <strain evidence="2 3">YSTF-M3</strain>
    </source>
</reference>
<evidence type="ECO:0000313" key="2">
    <source>
        <dbReference type="EMBL" id="MBC8755089.1"/>
    </source>
</evidence>
<gene>
    <name evidence="2" type="ORF">H2O64_10425</name>
</gene>
<feature type="transmembrane region" description="Helical" evidence="1">
    <location>
        <begin position="16"/>
        <end position="35"/>
    </location>
</feature>
<keyword evidence="1" id="KW-0812">Transmembrane</keyword>
<comment type="caution">
    <text evidence="2">The sequence shown here is derived from an EMBL/GenBank/DDBJ whole genome shotgun (WGS) entry which is preliminary data.</text>
</comment>
<protein>
    <recommendedName>
        <fullName evidence="4">DUF304 domain-containing protein</fullName>
    </recommendedName>
</protein>